<comment type="caution">
    <text evidence="1">The sequence shown here is derived from an EMBL/GenBank/DDBJ whole genome shotgun (WGS) entry which is preliminary data.</text>
</comment>
<reference evidence="1" key="1">
    <citation type="journal article" date="2015" name="Nature">
        <title>Complex archaea that bridge the gap between prokaryotes and eukaryotes.</title>
        <authorList>
            <person name="Spang A."/>
            <person name="Saw J.H."/>
            <person name="Jorgensen S.L."/>
            <person name="Zaremba-Niedzwiedzka K."/>
            <person name="Martijn J."/>
            <person name="Lind A.E."/>
            <person name="van Eijk R."/>
            <person name="Schleper C."/>
            <person name="Guy L."/>
            <person name="Ettema T.J."/>
        </authorList>
    </citation>
    <scope>NUCLEOTIDE SEQUENCE</scope>
</reference>
<gene>
    <name evidence="1" type="ORF">LCGC14_1461890</name>
</gene>
<name>A0A0F9JEV3_9ZZZZ</name>
<accession>A0A0F9JEV3</accession>
<dbReference type="AlphaFoldDB" id="A0A0F9JEV3"/>
<dbReference type="EMBL" id="LAZR01010186">
    <property type="protein sequence ID" value="KKM68334.1"/>
    <property type="molecule type" value="Genomic_DNA"/>
</dbReference>
<protein>
    <submittedName>
        <fullName evidence="1">Uncharacterized protein</fullName>
    </submittedName>
</protein>
<evidence type="ECO:0000313" key="1">
    <source>
        <dbReference type="EMBL" id="KKM68334.1"/>
    </source>
</evidence>
<proteinExistence type="predicted"/>
<organism evidence="1">
    <name type="scientific">marine sediment metagenome</name>
    <dbReference type="NCBI Taxonomy" id="412755"/>
    <lineage>
        <taxon>unclassified sequences</taxon>
        <taxon>metagenomes</taxon>
        <taxon>ecological metagenomes</taxon>
    </lineage>
</organism>
<sequence length="81" mass="9145">MEWTLGRPDAPGWWIRASATGNNITKYHILEVKNNKELAGIGKGLYLGWSNSAGLKRVELLQEWWWFGPIPSPAPVLEITL</sequence>